<dbReference type="PANTHER" id="PTHR34220">
    <property type="entry name" value="SENSOR HISTIDINE KINASE YPDA"/>
    <property type="match status" value="1"/>
</dbReference>
<dbReference type="SUPFAM" id="SSF55874">
    <property type="entry name" value="ATPase domain of HSP90 chaperone/DNA topoisomerase II/histidine kinase"/>
    <property type="match status" value="1"/>
</dbReference>
<dbReference type="Gene3D" id="3.30.565.10">
    <property type="entry name" value="Histidine kinase-like ATPase, C-terminal domain"/>
    <property type="match status" value="1"/>
</dbReference>
<evidence type="ECO:0000313" key="16">
    <source>
        <dbReference type="Proteomes" id="UP000198972"/>
    </source>
</evidence>
<keyword evidence="9" id="KW-0067">ATP-binding</keyword>
<dbReference type="GO" id="GO:0000155">
    <property type="term" value="F:phosphorelay sensor kinase activity"/>
    <property type="evidence" value="ECO:0007669"/>
    <property type="project" value="InterPro"/>
</dbReference>
<name>A0A1G7FWL7_9BACL</name>
<dbReference type="InterPro" id="IPR003660">
    <property type="entry name" value="HAMP_dom"/>
</dbReference>
<keyword evidence="5" id="KW-0597">Phosphoprotein</keyword>
<dbReference type="GO" id="GO:0005886">
    <property type="term" value="C:plasma membrane"/>
    <property type="evidence" value="ECO:0007669"/>
    <property type="project" value="UniProtKB-SubCell"/>
</dbReference>
<dbReference type="Proteomes" id="UP000198972">
    <property type="component" value="Unassembled WGS sequence"/>
</dbReference>
<dbReference type="SMART" id="SM00387">
    <property type="entry name" value="HATPase_c"/>
    <property type="match status" value="1"/>
</dbReference>
<keyword evidence="8 15" id="KW-0418">Kinase</keyword>
<dbReference type="CDD" id="cd06225">
    <property type="entry name" value="HAMP"/>
    <property type="match status" value="1"/>
</dbReference>
<organism evidence="15 16">
    <name type="scientific">Fontibacillus panacisegetis</name>
    <dbReference type="NCBI Taxonomy" id="670482"/>
    <lineage>
        <taxon>Bacteria</taxon>
        <taxon>Bacillati</taxon>
        <taxon>Bacillota</taxon>
        <taxon>Bacilli</taxon>
        <taxon>Bacillales</taxon>
        <taxon>Paenibacillaceae</taxon>
        <taxon>Fontibacillus</taxon>
    </lineage>
</organism>
<accession>A0A1G7FWL7</accession>
<protein>
    <recommendedName>
        <fullName evidence="3">histidine kinase</fullName>
        <ecNumber evidence="3">2.7.13.3</ecNumber>
    </recommendedName>
</protein>
<dbReference type="InterPro" id="IPR005467">
    <property type="entry name" value="His_kinase_dom"/>
</dbReference>
<dbReference type="InterPro" id="IPR010559">
    <property type="entry name" value="Sig_transdc_His_kin_internal"/>
</dbReference>
<keyword evidence="10" id="KW-0902">Two-component regulatory system</keyword>
<dbReference type="Pfam" id="PF02518">
    <property type="entry name" value="HATPase_c"/>
    <property type="match status" value="1"/>
</dbReference>
<dbReference type="PROSITE" id="PS50109">
    <property type="entry name" value="HIS_KIN"/>
    <property type="match status" value="1"/>
</dbReference>
<dbReference type="PANTHER" id="PTHR34220:SF7">
    <property type="entry name" value="SENSOR HISTIDINE KINASE YPDA"/>
    <property type="match status" value="1"/>
</dbReference>
<feature type="transmembrane region" description="Helical" evidence="12">
    <location>
        <begin position="20"/>
        <end position="38"/>
    </location>
</feature>
<dbReference type="InterPro" id="IPR036890">
    <property type="entry name" value="HATPase_C_sf"/>
</dbReference>
<feature type="transmembrane region" description="Helical" evidence="12">
    <location>
        <begin position="296"/>
        <end position="315"/>
    </location>
</feature>
<dbReference type="PROSITE" id="PS50885">
    <property type="entry name" value="HAMP"/>
    <property type="match status" value="1"/>
</dbReference>
<evidence type="ECO:0000313" key="15">
    <source>
        <dbReference type="EMBL" id="SDE80135.1"/>
    </source>
</evidence>
<comment type="catalytic activity">
    <reaction evidence="1">
        <text>ATP + protein L-histidine = ADP + protein N-phospho-L-histidine.</text>
        <dbReference type="EC" id="2.7.13.3"/>
    </reaction>
</comment>
<evidence type="ECO:0000256" key="2">
    <source>
        <dbReference type="ARBA" id="ARBA00004651"/>
    </source>
</evidence>
<evidence type="ECO:0000256" key="11">
    <source>
        <dbReference type="ARBA" id="ARBA00023136"/>
    </source>
</evidence>
<keyword evidence="12" id="KW-0812">Transmembrane</keyword>
<dbReference type="RefSeq" id="WP_091226718.1">
    <property type="nucleotide sequence ID" value="NZ_FNBG01000002.1"/>
</dbReference>
<keyword evidence="7" id="KW-0547">Nucleotide-binding</keyword>
<reference evidence="15 16" key="1">
    <citation type="submission" date="2016-10" db="EMBL/GenBank/DDBJ databases">
        <authorList>
            <person name="de Groot N.N."/>
        </authorList>
    </citation>
    <scope>NUCLEOTIDE SEQUENCE [LARGE SCALE GENOMIC DNA]</scope>
    <source>
        <strain evidence="15 16">DSM 28129</strain>
    </source>
</reference>
<evidence type="ECO:0000256" key="12">
    <source>
        <dbReference type="SAM" id="Phobius"/>
    </source>
</evidence>
<evidence type="ECO:0000256" key="6">
    <source>
        <dbReference type="ARBA" id="ARBA00022679"/>
    </source>
</evidence>
<proteinExistence type="predicted"/>
<evidence type="ECO:0000259" key="13">
    <source>
        <dbReference type="PROSITE" id="PS50109"/>
    </source>
</evidence>
<dbReference type="EC" id="2.7.13.3" evidence="3"/>
<comment type="subcellular location">
    <subcellularLocation>
        <location evidence="2">Cell membrane</location>
        <topology evidence="2">Multi-pass membrane protein</topology>
    </subcellularLocation>
</comment>
<dbReference type="OrthoDB" id="9776552at2"/>
<dbReference type="PRINTS" id="PR00344">
    <property type="entry name" value="BCTRLSENSOR"/>
</dbReference>
<sequence length="595" mass="68369">MKSCFFRWNDLRLRHKLMVIYFAVVFIPVMLTNSAFYWKTAESVRRQKVADYHLSLEKNKETFQKMIEGLIGYSSALYSDVSLYNSLDTSYTDEDAMLHAYNTVINPAMNRFVPIEKQLYNAYVYTNNPTLISAGVLKSLLKDKDLEGWYEELKNDQDTGRLKVYTTPSTCENQTIYPTKGACGQPYLSIIRKLDFYNGYDNYDKLLKIDIIPQFLENTLQNNSSPGPVYLLNPEGIVVFSSGGKAVGEVLGEQKTDHTMVLYGSFDNVSFLKGWKMVGVYPDDQALQSVLKSQTFILYLTIVNFLFPSVVILLFSRSLNTRIGLLLKQIKRVKNQRFEPLLIKPSSDEIGQLTEEFNRMTVQISRLIQDVYLAELDRKQAQFNALQSQINPHYLFNTLESIRMNCVSNREMETASIIRRLAKGLRRSIEWGNDRIPLREEMDFVSDFLEIQKFRFEQRINYQLSMDDSAKNILIPKFSILPLVENACIHGIENSDKPGLILVSVHIHDGMLVIEVTDNGPGMDEEDMEKLRDFVERGINTGRHVGLKNVHDRLKWHFGSEAVLNFDSKAGAGTSVKIYVPVHEEGYDAKNHYCR</sequence>
<evidence type="ECO:0000256" key="7">
    <source>
        <dbReference type="ARBA" id="ARBA00022741"/>
    </source>
</evidence>
<keyword evidence="4" id="KW-1003">Cell membrane</keyword>
<feature type="domain" description="HAMP" evidence="14">
    <location>
        <begin position="317"/>
        <end position="369"/>
    </location>
</feature>
<keyword evidence="6" id="KW-0808">Transferase</keyword>
<keyword evidence="11 12" id="KW-0472">Membrane</keyword>
<dbReference type="STRING" id="670482.SAMN04488542_102176"/>
<evidence type="ECO:0000256" key="3">
    <source>
        <dbReference type="ARBA" id="ARBA00012438"/>
    </source>
</evidence>
<evidence type="ECO:0000256" key="5">
    <source>
        <dbReference type="ARBA" id="ARBA00022553"/>
    </source>
</evidence>
<dbReference type="InterPro" id="IPR050640">
    <property type="entry name" value="Bact_2-comp_sensor_kinase"/>
</dbReference>
<evidence type="ECO:0000256" key="8">
    <source>
        <dbReference type="ARBA" id="ARBA00022777"/>
    </source>
</evidence>
<evidence type="ECO:0000256" key="10">
    <source>
        <dbReference type="ARBA" id="ARBA00023012"/>
    </source>
</evidence>
<gene>
    <name evidence="15" type="ORF">SAMN04488542_102176</name>
</gene>
<feature type="domain" description="Histidine kinase" evidence="13">
    <location>
        <begin position="480"/>
        <end position="584"/>
    </location>
</feature>
<evidence type="ECO:0000259" key="14">
    <source>
        <dbReference type="PROSITE" id="PS50885"/>
    </source>
</evidence>
<evidence type="ECO:0000256" key="9">
    <source>
        <dbReference type="ARBA" id="ARBA00022840"/>
    </source>
</evidence>
<evidence type="ECO:0000256" key="4">
    <source>
        <dbReference type="ARBA" id="ARBA00022475"/>
    </source>
</evidence>
<dbReference type="InterPro" id="IPR004358">
    <property type="entry name" value="Sig_transdc_His_kin-like_C"/>
</dbReference>
<dbReference type="AlphaFoldDB" id="A0A1G7FWL7"/>
<dbReference type="InterPro" id="IPR003594">
    <property type="entry name" value="HATPase_dom"/>
</dbReference>
<dbReference type="EMBL" id="FNBG01000002">
    <property type="protein sequence ID" value="SDE80135.1"/>
    <property type="molecule type" value="Genomic_DNA"/>
</dbReference>
<dbReference type="Pfam" id="PF06580">
    <property type="entry name" value="His_kinase"/>
    <property type="match status" value="1"/>
</dbReference>
<keyword evidence="12" id="KW-1133">Transmembrane helix</keyword>
<dbReference type="Gene3D" id="6.10.340.10">
    <property type="match status" value="1"/>
</dbReference>
<dbReference type="Pfam" id="PF00672">
    <property type="entry name" value="HAMP"/>
    <property type="match status" value="1"/>
</dbReference>
<dbReference type="SMART" id="SM00304">
    <property type="entry name" value="HAMP"/>
    <property type="match status" value="1"/>
</dbReference>
<dbReference type="GO" id="GO:0005524">
    <property type="term" value="F:ATP binding"/>
    <property type="evidence" value="ECO:0007669"/>
    <property type="project" value="UniProtKB-KW"/>
</dbReference>
<keyword evidence="16" id="KW-1185">Reference proteome</keyword>
<evidence type="ECO:0000256" key="1">
    <source>
        <dbReference type="ARBA" id="ARBA00000085"/>
    </source>
</evidence>